<dbReference type="STRING" id="572544.Ilyop_0870"/>
<dbReference type="KEGG" id="ipo:Ilyop_0870"/>
<reference evidence="1 2" key="1">
    <citation type="journal article" date="2010" name="Stand. Genomic Sci.">
        <title>Complete genome sequence of Ilyobacter polytropus type strain (CuHbu1).</title>
        <authorList>
            <person name="Sikorski J."/>
            <person name="Chertkov O."/>
            <person name="Lapidus A."/>
            <person name="Nolan M."/>
            <person name="Lucas S."/>
            <person name="Del Rio T.G."/>
            <person name="Tice H."/>
            <person name="Cheng J.F."/>
            <person name="Tapia R."/>
            <person name="Han C."/>
            <person name="Goodwin L."/>
            <person name="Pitluck S."/>
            <person name="Liolios K."/>
            <person name="Ivanova N."/>
            <person name="Mavromatis K."/>
            <person name="Mikhailova N."/>
            <person name="Pati A."/>
            <person name="Chen A."/>
            <person name="Palaniappan K."/>
            <person name="Land M."/>
            <person name="Hauser L."/>
            <person name="Chang Y.J."/>
            <person name="Jeffries C.D."/>
            <person name="Brambilla E."/>
            <person name="Yasawong M."/>
            <person name="Rohde M."/>
            <person name="Pukall R."/>
            <person name="Spring S."/>
            <person name="Goker M."/>
            <person name="Woyke T."/>
            <person name="Bristow J."/>
            <person name="Eisen J.A."/>
            <person name="Markowitz V."/>
            <person name="Hugenholtz P."/>
            <person name="Kyrpides N.C."/>
            <person name="Klenk H.P."/>
        </authorList>
    </citation>
    <scope>NUCLEOTIDE SEQUENCE [LARGE SCALE GENOMIC DNA]</scope>
    <source>
        <strain evidence="2">ATCC 51220 / DSM 2926 / LMG 16218 / CuHBu1</strain>
    </source>
</reference>
<name>E3H7S4_ILYPC</name>
<sequence>MALIDELINQLERFGYELLDPESKRCMVNNKEIIIRFKSDDKVELEPHIFEAEDIKEHLLKFKVTEHEPEILDIATGETKKSYYSIIVERY</sequence>
<evidence type="ECO:0000313" key="2">
    <source>
        <dbReference type="Proteomes" id="UP000006875"/>
    </source>
</evidence>
<dbReference type="HOGENOM" id="CLU_2422985_0_0_0"/>
<dbReference type="Proteomes" id="UP000006875">
    <property type="component" value="Chromosome"/>
</dbReference>
<dbReference type="AlphaFoldDB" id="E3H7S4"/>
<keyword evidence="2" id="KW-1185">Reference proteome</keyword>
<dbReference type="EMBL" id="CP002281">
    <property type="protein sequence ID" value="ADO82656.1"/>
    <property type="molecule type" value="Genomic_DNA"/>
</dbReference>
<proteinExistence type="predicted"/>
<protein>
    <submittedName>
        <fullName evidence="1">Uncharacterized protein</fullName>
    </submittedName>
</protein>
<organism evidence="1 2">
    <name type="scientific">Ilyobacter polytropus (strain ATCC 51220 / DSM 2926 / LMG 16218 / CuHBu1)</name>
    <dbReference type="NCBI Taxonomy" id="572544"/>
    <lineage>
        <taxon>Bacteria</taxon>
        <taxon>Fusobacteriati</taxon>
        <taxon>Fusobacteriota</taxon>
        <taxon>Fusobacteriia</taxon>
        <taxon>Fusobacteriales</taxon>
        <taxon>Fusobacteriaceae</taxon>
        <taxon>Ilyobacter</taxon>
    </lineage>
</organism>
<evidence type="ECO:0000313" key="1">
    <source>
        <dbReference type="EMBL" id="ADO82656.1"/>
    </source>
</evidence>
<dbReference type="RefSeq" id="WP_013387326.1">
    <property type="nucleotide sequence ID" value="NC_014632.1"/>
</dbReference>
<dbReference type="OrthoDB" id="92813at2"/>
<accession>E3H7S4</accession>
<gene>
    <name evidence="1" type="ordered locus">Ilyop_0870</name>
</gene>